<dbReference type="InterPro" id="IPR016105">
    <property type="entry name" value="Pyr-dep_his/arg-deCO2ase_sand"/>
</dbReference>
<dbReference type="AlphaFoldDB" id="A0A2M7BYG0"/>
<evidence type="ECO:0000256" key="2">
    <source>
        <dbReference type="ARBA" id="ARBA00008611"/>
    </source>
</evidence>
<dbReference type="Proteomes" id="UP000230324">
    <property type="component" value="Unassembled WGS sequence"/>
</dbReference>
<dbReference type="Pfam" id="PF01862">
    <property type="entry name" value="PvlArgDC"/>
    <property type="match status" value="1"/>
</dbReference>
<evidence type="ECO:0000256" key="5">
    <source>
        <dbReference type="ARBA" id="ARBA00022793"/>
    </source>
</evidence>
<keyword evidence="7" id="KW-0670">Pyruvate</keyword>
<comment type="caution">
    <text evidence="9">The sequence shown here is derived from an EMBL/GenBank/DDBJ whole genome shotgun (WGS) entry which is preliminary data.</text>
</comment>
<protein>
    <recommendedName>
        <fullName evidence="4">Pyruvoyl-dependent arginine decarboxylase AaxB</fullName>
        <ecNumber evidence="3">4.1.1.19</ecNumber>
    </recommendedName>
</protein>
<dbReference type="GO" id="GO:0006527">
    <property type="term" value="P:L-arginine catabolic process"/>
    <property type="evidence" value="ECO:0007669"/>
    <property type="project" value="InterPro"/>
</dbReference>
<dbReference type="InterPro" id="IPR016104">
    <property type="entry name" value="Pyr-dep_his/arg-deCO2ase"/>
</dbReference>
<keyword evidence="6" id="KW-0456">Lyase</keyword>
<comment type="cofactor">
    <cofactor evidence="1">
        <name>pyruvate</name>
        <dbReference type="ChEBI" id="CHEBI:15361"/>
    </cofactor>
</comment>
<feature type="non-terminal residue" evidence="9">
    <location>
        <position position="1"/>
    </location>
</feature>
<evidence type="ECO:0000256" key="8">
    <source>
        <dbReference type="ARBA" id="ARBA00049309"/>
    </source>
</evidence>
<dbReference type="Gene3D" id="3.50.20.10">
    <property type="entry name" value="Pyruvoyl-Dependent Histidine Decarboxylase, subunit B"/>
    <property type="match status" value="1"/>
</dbReference>
<feature type="non-terminal residue" evidence="9">
    <location>
        <position position="73"/>
    </location>
</feature>
<dbReference type="EMBL" id="PEUV01000021">
    <property type="protein sequence ID" value="PIV12723.1"/>
    <property type="molecule type" value="Genomic_DNA"/>
</dbReference>
<dbReference type="EC" id="4.1.1.19" evidence="3"/>
<comment type="similarity">
    <text evidence="2">Belongs to the pyruvoyl-dependent arginine decarboxylase family.</text>
</comment>
<comment type="catalytic activity">
    <reaction evidence="8">
        <text>L-arginine + H(+) = agmatine + CO2</text>
        <dbReference type="Rhea" id="RHEA:17641"/>
        <dbReference type="ChEBI" id="CHEBI:15378"/>
        <dbReference type="ChEBI" id="CHEBI:16526"/>
        <dbReference type="ChEBI" id="CHEBI:32682"/>
        <dbReference type="ChEBI" id="CHEBI:58145"/>
        <dbReference type="EC" id="4.1.1.19"/>
    </reaction>
</comment>
<evidence type="ECO:0000256" key="6">
    <source>
        <dbReference type="ARBA" id="ARBA00023239"/>
    </source>
</evidence>
<evidence type="ECO:0000256" key="4">
    <source>
        <dbReference type="ARBA" id="ARBA00014727"/>
    </source>
</evidence>
<evidence type="ECO:0000256" key="1">
    <source>
        <dbReference type="ARBA" id="ARBA00001928"/>
    </source>
</evidence>
<reference evidence="10" key="1">
    <citation type="submission" date="2017-09" db="EMBL/GenBank/DDBJ databases">
        <title>Depth-based differentiation of microbial function through sediment-hosted aquifers and enrichment of novel symbionts in the deep terrestrial subsurface.</title>
        <authorList>
            <person name="Probst A.J."/>
            <person name="Ladd B."/>
            <person name="Jarett J.K."/>
            <person name="Geller-Mcgrath D.E."/>
            <person name="Sieber C.M.K."/>
            <person name="Emerson J.B."/>
            <person name="Anantharaman K."/>
            <person name="Thomas B.C."/>
            <person name="Malmstrom R."/>
            <person name="Stieglmeier M."/>
            <person name="Klingl A."/>
            <person name="Woyke T."/>
            <person name="Ryan C.M."/>
            <person name="Banfield J.F."/>
        </authorList>
    </citation>
    <scope>NUCLEOTIDE SEQUENCE [LARGE SCALE GENOMIC DNA]</scope>
</reference>
<organism evidence="9 10">
    <name type="scientific">Candidatus Nealsonbacteria bacterium CG03_land_8_20_14_0_80_36_12</name>
    <dbReference type="NCBI Taxonomy" id="1974701"/>
    <lineage>
        <taxon>Bacteria</taxon>
        <taxon>Candidatus Nealsoniibacteriota</taxon>
    </lineage>
</organism>
<gene>
    <name evidence="9" type="ORF">COS47_01070</name>
</gene>
<sequence length="73" mass="8166">PKAGSIVPVVYSCIYGKKLGERITAALALGIPKDYENYNGLIFEFAAKDITKNKAERICKEMVEEAFQVRNLK</sequence>
<dbReference type="InterPro" id="IPR002724">
    <property type="entry name" value="Pyruvoyl-dep_arg_deCO2ase"/>
</dbReference>
<evidence type="ECO:0000256" key="3">
    <source>
        <dbReference type="ARBA" id="ARBA00012426"/>
    </source>
</evidence>
<evidence type="ECO:0000313" key="9">
    <source>
        <dbReference type="EMBL" id="PIV12723.1"/>
    </source>
</evidence>
<proteinExistence type="inferred from homology"/>
<keyword evidence="5" id="KW-0210">Decarboxylase</keyword>
<evidence type="ECO:0000313" key="10">
    <source>
        <dbReference type="Proteomes" id="UP000230324"/>
    </source>
</evidence>
<accession>A0A2M7BYG0</accession>
<dbReference type="GO" id="GO:0008792">
    <property type="term" value="F:arginine decarboxylase activity"/>
    <property type="evidence" value="ECO:0007669"/>
    <property type="project" value="UniProtKB-EC"/>
</dbReference>
<evidence type="ECO:0000256" key="7">
    <source>
        <dbReference type="ARBA" id="ARBA00023317"/>
    </source>
</evidence>
<name>A0A2M7BYG0_9BACT</name>
<dbReference type="SUPFAM" id="SSF56271">
    <property type="entry name" value="Pyruvoyl-dependent histidine and arginine decarboxylases"/>
    <property type="match status" value="1"/>
</dbReference>